<sequence>MKKRVLTFLCFLMFSIVNAQSNNEIAGVYIKRSQHSLNNLELERSFEYYKKAMKYTDSISSSNVAKLGAEIHYKLDFFEEAQNYAKQYFVLVEDRETDEYTQMLELFVNINEELEAKIAEEKRKAAIRIKEIKEYQKIDSLRTVWNNKSEELSLKVDSIYKFNKNNLALYTKNNSFGVIDERGKIIIAASNYKDAISYEGFILLKDKKENPTKIYCLNTNNKTGYSFPKVSRFNSKATHYGKIMLPRKNGILVAYPNNAYEPLVYDLNLKKRIRIFNQKELLKTLKKNDIIDRYNKEGEVKINKEWYKFGGDLGGGIHPLYFNKSYKVHSFLFSANGKLLPTSLGYEYIGSFDNNKLELIKNGETIWIDNKGAKVNDLKDEYEDYEGDSKIVKIAAGRYQIKRNNVIILEDKELETIEAFLRRHNE</sequence>
<evidence type="ECO:0000313" key="4">
    <source>
        <dbReference type="Proteomes" id="UP001139369"/>
    </source>
</evidence>
<evidence type="ECO:0000313" key="3">
    <source>
        <dbReference type="EMBL" id="MCI2228802.1"/>
    </source>
</evidence>
<name>A0A9X1VPM2_9FLAO</name>
<dbReference type="Proteomes" id="UP001139369">
    <property type="component" value="Unassembled WGS sequence"/>
</dbReference>
<reference evidence="3" key="1">
    <citation type="submission" date="2022-02" db="EMBL/GenBank/DDBJ databases">
        <title>Polaribacter sp. MSW13, isolated from seawater.</title>
        <authorList>
            <person name="Kristyanto S."/>
            <person name="Jung J."/>
            <person name="Jeon C.O."/>
        </authorList>
    </citation>
    <scope>NUCLEOTIDE SEQUENCE</scope>
    <source>
        <strain evidence="3">MSW13</strain>
    </source>
</reference>
<dbReference type="EMBL" id="JAKQYM010000003">
    <property type="protein sequence ID" value="MCI2228802.1"/>
    <property type="molecule type" value="Genomic_DNA"/>
</dbReference>
<feature type="coiled-coil region" evidence="1">
    <location>
        <begin position="104"/>
        <end position="131"/>
    </location>
</feature>
<evidence type="ECO:0008006" key="5">
    <source>
        <dbReference type="Google" id="ProtNLM"/>
    </source>
</evidence>
<feature type="signal peptide" evidence="2">
    <location>
        <begin position="1"/>
        <end position="19"/>
    </location>
</feature>
<protein>
    <recommendedName>
        <fullName evidence="5">WG containing repeat-containing protein</fullName>
    </recommendedName>
</protein>
<evidence type="ECO:0000256" key="1">
    <source>
        <dbReference type="SAM" id="Coils"/>
    </source>
</evidence>
<dbReference type="AlphaFoldDB" id="A0A9X1VPM2"/>
<accession>A0A9X1VPM2</accession>
<organism evidence="3 4">
    <name type="scientific">Polaribacter marinus</name>
    <dbReference type="NCBI Taxonomy" id="2916838"/>
    <lineage>
        <taxon>Bacteria</taxon>
        <taxon>Pseudomonadati</taxon>
        <taxon>Bacteroidota</taxon>
        <taxon>Flavobacteriia</taxon>
        <taxon>Flavobacteriales</taxon>
        <taxon>Flavobacteriaceae</taxon>
    </lineage>
</organism>
<proteinExistence type="predicted"/>
<keyword evidence="2" id="KW-0732">Signal</keyword>
<comment type="caution">
    <text evidence="3">The sequence shown here is derived from an EMBL/GenBank/DDBJ whole genome shotgun (WGS) entry which is preliminary data.</text>
</comment>
<keyword evidence="1" id="KW-0175">Coiled coil</keyword>
<evidence type="ECO:0000256" key="2">
    <source>
        <dbReference type="SAM" id="SignalP"/>
    </source>
</evidence>
<gene>
    <name evidence="3" type="ORF">MC378_06450</name>
</gene>
<dbReference type="RefSeq" id="WP_242177927.1">
    <property type="nucleotide sequence ID" value="NZ_JAKQYM010000003.1"/>
</dbReference>
<feature type="chain" id="PRO_5040859572" description="WG containing repeat-containing protein" evidence="2">
    <location>
        <begin position="20"/>
        <end position="426"/>
    </location>
</feature>
<keyword evidence="4" id="KW-1185">Reference proteome</keyword>